<dbReference type="eggNOG" id="ENOG5031DRZ">
    <property type="taxonomic scope" value="Bacteria"/>
</dbReference>
<protein>
    <submittedName>
        <fullName evidence="1">Uncharacterized protein</fullName>
    </submittedName>
</protein>
<dbReference type="STRING" id="1224163.B841_02910"/>
<keyword evidence="2" id="KW-1185">Reference proteome</keyword>
<sequence>MINGFFVGPDMSHRRVSFGKDNVAQFLHGTSPESVEVIFTEGGTRLSALFSPEARAHEMDPNPVVSLGVNRARTGNSAFFTDPTTGVCGPAVIVARDGGDLTDEEVEEVKDGVRAAENYCEDYPDEYVLWRNAVRNLGRMDV</sequence>
<dbReference type="OrthoDB" id="4415348at2"/>
<dbReference type="EMBL" id="CP003924">
    <property type="protein sequence ID" value="AGS34065.1"/>
    <property type="molecule type" value="Genomic_DNA"/>
</dbReference>
<evidence type="ECO:0000313" key="1">
    <source>
        <dbReference type="EMBL" id="AGS34065.1"/>
    </source>
</evidence>
<dbReference type="HOGENOM" id="CLU_1831792_0_0_11"/>
<dbReference type="PATRIC" id="fig|1224163.3.peg.584"/>
<dbReference type="Proteomes" id="UP000015388">
    <property type="component" value="Chromosome"/>
</dbReference>
<organism evidence="1 2">
    <name type="scientific">Corynebacterium maris DSM 45190</name>
    <dbReference type="NCBI Taxonomy" id="1224163"/>
    <lineage>
        <taxon>Bacteria</taxon>
        <taxon>Bacillati</taxon>
        <taxon>Actinomycetota</taxon>
        <taxon>Actinomycetes</taxon>
        <taxon>Mycobacteriales</taxon>
        <taxon>Corynebacteriaceae</taxon>
        <taxon>Corynebacterium</taxon>
    </lineage>
</organism>
<dbReference type="KEGG" id="cmd:B841_02910"/>
<reference evidence="1 2" key="1">
    <citation type="submission" date="2012-11" db="EMBL/GenBank/DDBJ databases">
        <title>The complete genome sequence of Corynebacterium maris Coryn-1 (=DSM 45190).</title>
        <authorList>
            <person name="Schaffert L."/>
            <person name="Albersmeier A."/>
            <person name="Kalinowski J."/>
            <person name="Ruckert C."/>
        </authorList>
    </citation>
    <scope>NUCLEOTIDE SEQUENCE [LARGE SCALE GENOMIC DNA]</scope>
    <source>
        <strain evidence="2">Coryn-1</strain>
    </source>
</reference>
<proteinExistence type="predicted"/>
<evidence type="ECO:0000313" key="2">
    <source>
        <dbReference type="Proteomes" id="UP000015388"/>
    </source>
</evidence>
<accession>S5T0J7</accession>
<name>S5T0J7_9CORY</name>
<gene>
    <name evidence="1" type="ORF">B841_02910</name>
</gene>
<dbReference type="AlphaFoldDB" id="S5T0J7"/>